<dbReference type="AlphaFoldDB" id="A0A0D2K5Y6"/>
<accession>A0A0D2K5Y6</accession>
<evidence type="ECO:0000313" key="2">
    <source>
        <dbReference type="Proteomes" id="UP000054498"/>
    </source>
</evidence>
<organism evidence="1 2">
    <name type="scientific">Monoraphidium neglectum</name>
    <dbReference type="NCBI Taxonomy" id="145388"/>
    <lineage>
        <taxon>Eukaryota</taxon>
        <taxon>Viridiplantae</taxon>
        <taxon>Chlorophyta</taxon>
        <taxon>core chlorophytes</taxon>
        <taxon>Chlorophyceae</taxon>
        <taxon>CS clade</taxon>
        <taxon>Sphaeropleales</taxon>
        <taxon>Selenastraceae</taxon>
        <taxon>Monoraphidium</taxon>
    </lineage>
</organism>
<evidence type="ECO:0000313" key="1">
    <source>
        <dbReference type="EMBL" id="KIY91573.1"/>
    </source>
</evidence>
<gene>
    <name evidence="1" type="ORF">MNEG_16391</name>
</gene>
<proteinExistence type="predicted"/>
<protein>
    <submittedName>
        <fullName evidence="1">Uncharacterized protein</fullName>
    </submittedName>
</protein>
<dbReference type="STRING" id="145388.A0A0D2K5Y6"/>
<dbReference type="EMBL" id="KK106525">
    <property type="protein sequence ID" value="KIY91573.1"/>
    <property type="molecule type" value="Genomic_DNA"/>
</dbReference>
<dbReference type="KEGG" id="mng:MNEG_16391"/>
<keyword evidence="2" id="KW-1185">Reference proteome</keyword>
<dbReference type="RefSeq" id="XP_013890593.1">
    <property type="nucleotide sequence ID" value="XM_014035139.1"/>
</dbReference>
<dbReference type="Proteomes" id="UP000054498">
    <property type="component" value="Unassembled WGS sequence"/>
</dbReference>
<name>A0A0D2K5Y6_9CHLO</name>
<dbReference type="OrthoDB" id="249703at2759"/>
<dbReference type="GeneID" id="25734146"/>
<reference evidence="1 2" key="1">
    <citation type="journal article" date="2013" name="BMC Genomics">
        <title>Reconstruction of the lipid metabolism for the microalga Monoraphidium neglectum from its genome sequence reveals characteristics suitable for biofuel production.</title>
        <authorList>
            <person name="Bogen C."/>
            <person name="Al-Dilaimi A."/>
            <person name="Albersmeier A."/>
            <person name="Wichmann J."/>
            <person name="Grundmann M."/>
            <person name="Rupp O."/>
            <person name="Lauersen K.J."/>
            <person name="Blifernez-Klassen O."/>
            <person name="Kalinowski J."/>
            <person name="Goesmann A."/>
            <person name="Mussgnug J.H."/>
            <person name="Kruse O."/>
        </authorList>
    </citation>
    <scope>NUCLEOTIDE SEQUENCE [LARGE SCALE GENOMIC DNA]</scope>
    <source>
        <strain evidence="1 2">SAG 48.87</strain>
    </source>
</reference>
<sequence length="75" mass="7894">MADAKAAKKEGGKKGVDMVGMSDLGGVKFFTITLETPNGDMKLMDSVLEGAAWQLRSAALRRGPTLQSLAPPPHP</sequence>